<sequence length="332" mass="36846">MAASGAGTSKMVEKLEKTVEAGQYYEAQQMYKSVQARYLGQKKVKEALDLLEAGACTQLKHGQVTCGAELALLLVEALSKFEIPFGEEPLGRIRRMYELFPTSEAPKEESGEGSFQDAEEEPNTDGPTTTGRGQGCRDFLRAAIKWSEKCGGPAQGAPELHVMLADYVWASAGDLATASRHYLRADKPARFAEVLGEAMQQGYPSEADLVIARAVLQYLSLGNLKDANIVFEETKKRADTAVETILEASPLMHFIDFLLQTLERDALPLFNLLRHKYKPSLERDPSFQTYIGEIAFKFLVKWTGLRECAFGETKGRTASQVRRQCLFLEDEG</sequence>
<dbReference type="OMA" id="KSKVPYD"/>
<dbReference type="PANTHER" id="PTHR12875:SF0">
    <property type="entry name" value="GOLGI TO ER TRAFFIC PROTEIN 4 HOMOLOG"/>
    <property type="match status" value="1"/>
</dbReference>
<dbReference type="EMBL" id="DF237030">
    <property type="protein sequence ID" value="GAQ81470.1"/>
    <property type="molecule type" value="Genomic_DNA"/>
</dbReference>
<keyword evidence="3" id="KW-0813">Transport</keyword>
<proteinExistence type="inferred from homology"/>
<dbReference type="PANTHER" id="PTHR12875">
    <property type="entry name" value="GOLGI TO ER TRAFFIC PROTEIN 4 HOMOLOG"/>
    <property type="match status" value="1"/>
</dbReference>
<dbReference type="Gene3D" id="1.25.40.10">
    <property type="entry name" value="Tetratricopeptide repeat domain"/>
    <property type="match status" value="1"/>
</dbReference>
<evidence type="ECO:0000256" key="3">
    <source>
        <dbReference type="ARBA" id="ARBA00022448"/>
    </source>
</evidence>
<dbReference type="InterPro" id="IPR007317">
    <property type="entry name" value="GET4"/>
</dbReference>
<keyword evidence="7" id="KW-1185">Reference proteome</keyword>
<dbReference type="OrthoDB" id="10252405at2759"/>
<feature type="region of interest" description="Disordered" evidence="5">
    <location>
        <begin position="102"/>
        <end position="135"/>
    </location>
</feature>
<gene>
    <name evidence="6" type="ORF">KFL_000810110</name>
</gene>
<accession>A0A1Y1HS64</accession>
<comment type="similarity">
    <text evidence="2">Belongs to the GET4 family.</text>
</comment>
<dbReference type="InterPro" id="IPR011990">
    <property type="entry name" value="TPR-like_helical_dom_sf"/>
</dbReference>
<comment type="subcellular location">
    <subcellularLocation>
        <location evidence="1">Cytoplasm</location>
        <location evidence="1">Cytosol</location>
    </subcellularLocation>
</comment>
<evidence type="ECO:0000313" key="7">
    <source>
        <dbReference type="Proteomes" id="UP000054558"/>
    </source>
</evidence>
<evidence type="ECO:0000256" key="2">
    <source>
        <dbReference type="ARBA" id="ARBA00005351"/>
    </source>
</evidence>
<dbReference type="GO" id="GO:0045048">
    <property type="term" value="P:protein insertion into ER membrane"/>
    <property type="evidence" value="ECO:0000318"/>
    <property type="project" value="GO_Central"/>
</dbReference>
<dbReference type="Pfam" id="PF04190">
    <property type="entry name" value="GET4"/>
    <property type="match status" value="1"/>
</dbReference>
<keyword evidence="4" id="KW-0963">Cytoplasm</keyword>
<protein>
    <recommendedName>
        <fullName evidence="8">Golgi to ER traffic protein 4 homolog</fullName>
    </recommendedName>
</protein>
<dbReference type="AlphaFoldDB" id="A0A1Y1HS64"/>
<evidence type="ECO:0000313" key="6">
    <source>
        <dbReference type="EMBL" id="GAQ81470.1"/>
    </source>
</evidence>
<evidence type="ECO:0000256" key="1">
    <source>
        <dbReference type="ARBA" id="ARBA00004514"/>
    </source>
</evidence>
<evidence type="ECO:0000256" key="4">
    <source>
        <dbReference type="ARBA" id="ARBA00022490"/>
    </source>
</evidence>
<reference evidence="6 7" key="1">
    <citation type="journal article" date="2014" name="Nat. Commun.">
        <title>Klebsormidium flaccidum genome reveals primary factors for plant terrestrial adaptation.</title>
        <authorList>
            <person name="Hori K."/>
            <person name="Maruyama F."/>
            <person name="Fujisawa T."/>
            <person name="Togashi T."/>
            <person name="Yamamoto N."/>
            <person name="Seo M."/>
            <person name="Sato S."/>
            <person name="Yamada T."/>
            <person name="Mori H."/>
            <person name="Tajima N."/>
            <person name="Moriyama T."/>
            <person name="Ikeuchi M."/>
            <person name="Watanabe M."/>
            <person name="Wada H."/>
            <person name="Kobayashi K."/>
            <person name="Saito M."/>
            <person name="Masuda T."/>
            <person name="Sasaki-Sekimoto Y."/>
            <person name="Mashiguchi K."/>
            <person name="Awai K."/>
            <person name="Shimojima M."/>
            <person name="Masuda S."/>
            <person name="Iwai M."/>
            <person name="Nobusawa T."/>
            <person name="Narise T."/>
            <person name="Kondo S."/>
            <person name="Saito H."/>
            <person name="Sato R."/>
            <person name="Murakawa M."/>
            <person name="Ihara Y."/>
            <person name="Oshima-Yamada Y."/>
            <person name="Ohtaka K."/>
            <person name="Satoh M."/>
            <person name="Sonobe K."/>
            <person name="Ishii M."/>
            <person name="Ohtani R."/>
            <person name="Kanamori-Sato M."/>
            <person name="Honoki R."/>
            <person name="Miyazaki D."/>
            <person name="Mochizuki H."/>
            <person name="Umetsu J."/>
            <person name="Higashi K."/>
            <person name="Shibata D."/>
            <person name="Kamiya Y."/>
            <person name="Sato N."/>
            <person name="Nakamura Y."/>
            <person name="Tabata S."/>
            <person name="Ida S."/>
            <person name="Kurokawa K."/>
            <person name="Ohta H."/>
        </authorList>
    </citation>
    <scope>NUCLEOTIDE SEQUENCE [LARGE SCALE GENOMIC DNA]</scope>
    <source>
        <strain evidence="6 7">NIES-2285</strain>
    </source>
</reference>
<organism evidence="6 7">
    <name type="scientific">Klebsormidium nitens</name>
    <name type="common">Green alga</name>
    <name type="synonym">Ulothrix nitens</name>
    <dbReference type="NCBI Taxonomy" id="105231"/>
    <lineage>
        <taxon>Eukaryota</taxon>
        <taxon>Viridiplantae</taxon>
        <taxon>Streptophyta</taxon>
        <taxon>Klebsormidiophyceae</taxon>
        <taxon>Klebsormidiales</taxon>
        <taxon>Klebsormidiaceae</taxon>
        <taxon>Klebsormidium</taxon>
    </lineage>
</organism>
<name>A0A1Y1HS64_KLENI</name>
<dbReference type="Proteomes" id="UP000054558">
    <property type="component" value="Unassembled WGS sequence"/>
</dbReference>
<dbReference type="STRING" id="105231.A0A1Y1HS64"/>
<dbReference type="FunFam" id="1.25.40.10:FF:000060">
    <property type="entry name" value="Golgi to ER traffic protein 4 homolog"/>
    <property type="match status" value="1"/>
</dbReference>
<dbReference type="GO" id="GO:0005829">
    <property type="term" value="C:cytosol"/>
    <property type="evidence" value="ECO:0000318"/>
    <property type="project" value="GO_Central"/>
</dbReference>
<evidence type="ECO:0000256" key="5">
    <source>
        <dbReference type="SAM" id="MobiDB-lite"/>
    </source>
</evidence>
<evidence type="ECO:0008006" key="8">
    <source>
        <dbReference type="Google" id="ProtNLM"/>
    </source>
</evidence>